<name>A0A841G5F7_9ACTN</name>
<evidence type="ECO:0000313" key="3">
    <source>
        <dbReference type="Proteomes" id="UP000548476"/>
    </source>
</evidence>
<evidence type="ECO:0000313" key="2">
    <source>
        <dbReference type="EMBL" id="MBB6039330.1"/>
    </source>
</evidence>
<evidence type="ECO:0000259" key="1">
    <source>
        <dbReference type="Pfam" id="PF04149"/>
    </source>
</evidence>
<dbReference type="Proteomes" id="UP000548476">
    <property type="component" value="Unassembled WGS sequence"/>
</dbReference>
<dbReference type="Pfam" id="PF04149">
    <property type="entry name" value="DUF397"/>
    <property type="match status" value="1"/>
</dbReference>
<keyword evidence="3" id="KW-1185">Reference proteome</keyword>
<dbReference type="EMBL" id="JACHGT010000021">
    <property type="protein sequence ID" value="MBB6039330.1"/>
    <property type="molecule type" value="Genomic_DNA"/>
</dbReference>
<feature type="domain" description="DUF397" evidence="1">
    <location>
        <begin position="26"/>
        <end position="71"/>
    </location>
</feature>
<dbReference type="AlphaFoldDB" id="A0A841G5F7"/>
<proteinExistence type="predicted"/>
<dbReference type="RefSeq" id="WP_184792423.1">
    <property type="nucleotide sequence ID" value="NZ_BONT01000077.1"/>
</dbReference>
<protein>
    <recommendedName>
        <fullName evidence="1">DUF397 domain-containing protein</fullName>
    </recommendedName>
</protein>
<accession>A0A841G5F7</accession>
<reference evidence="2 3" key="1">
    <citation type="submission" date="2020-08" db="EMBL/GenBank/DDBJ databases">
        <title>Genomic Encyclopedia of Type Strains, Phase IV (KMG-IV): sequencing the most valuable type-strain genomes for metagenomic binning, comparative biology and taxonomic classification.</title>
        <authorList>
            <person name="Goeker M."/>
        </authorList>
    </citation>
    <scope>NUCLEOTIDE SEQUENCE [LARGE SCALE GENOMIC DNA]</scope>
    <source>
        <strain evidence="2 3">YIM 65646</strain>
    </source>
</reference>
<organism evidence="2 3">
    <name type="scientific">Phytomonospora endophytica</name>
    <dbReference type="NCBI Taxonomy" id="714109"/>
    <lineage>
        <taxon>Bacteria</taxon>
        <taxon>Bacillati</taxon>
        <taxon>Actinomycetota</taxon>
        <taxon>Actinomycetes</taxon>
        <taxon>Micromonosporales</taxon>
        <taxon>Micromonosporaceae</taxon>
        <taxon>Phytomonospora</taxon>
    </lineage>
</organism>
<sequence>MSSDLYSRDLSGGYVRACGGNTGDQSDPGTQDSCVEYAPITGGGYALRDTKNPDGPELRFSAEELDAFVQSYQGL</sequence>
<dbReference type="InterPro" id="IPR007278">
    <property type="entry name" value="DUF397"/>
</dbReference>
<comment type="caution">
    <text evidence="2">The sequence shown here is derived from an EMBL/GenBank/DDBJ whole genome shotgun (WGS) entry which is preliminary data.</text>
</comment>
<gene>
    <name evidence="2" type="ORF">HNR73_007224</name>
</gene>